<dbReference type="Proteomes" id="UP000822476">
    <property type="component" value="Unassembled WGS sequence"/>
</dbReference>
<dbReference type="GO" id="GO:0005634">
    <property type="term" value="C:nucleus"/>
    <property type="evidence" value="ECO:0007669"/>
    <property type="project" value="UniProtKB-SubCell"/>
</dbReference>
<dbReference type="InterPro" id="IPR036236">
    <property type="entry name" value="Znf_C2H2_sf"/>
</dbReference>
<dbReference type="GO" id="GO:0008270">
    <property type="term" value="F:zinc ion binding"/>
    <property type="evidence" value="ECO:0007669"/>
    <property type="project" value="UniProtKB-KW"/>
</dbReference>
<feature type="domain" description="C2H2-type" evidence="11">
    <location>
        <begin position="1182"/>
        <end position="1206"/>
    </location>
</feature>
<keyword evidence="3" id="KW-0677">Repeat</keyword>
<evidence type="ECO:0000256" key="3">
    <source>
        <dbReference type="ARBA" id="ARBA00022737"/>
    </source>
</evidence>
<proteinExistence type="predicted"/>
<evidence type="ECO:0000256" key="5">
    <source>
        <dbReference type="ARBA" id="ARBA00022833"/>
    </source>
</evidence>
<dbReference type="EMBL" id="JTDE01002010">
    <property type="protein sequence ID" value="KAF7258004.1"/>
    <property type="molecule type" value="Genomic_DNA"/>
</dbReference>
<sequence length="1274" mass="137231">PTDADPNTEEEDSIATESIPLTVLSTSTSPIATQLHIKSGTGPTWDQVRAVGSTVKGMLTLELTADQTVQIPVSVKHEDVQRCLHRLTPAVKYETSNASKSTVSDCTSNTELSTVKKLQQNSSVMEPHLSQPPEPHTCTSIEVAAGSKFKKPHICHPKLTPSSLTTSSSVINTRTHEELQAACTILSLANCGELPPPLLCPVSPPTLANCRPEPLSKTGLTSSILEGSQVPLEPRESRRDRSPPTIDPVPLMTEQDSILPNIIPSGSHGMMTTELDPIHGEGSNRSRSAFRHTQHLKSNTVSRTLDSIEPSATQKHRTERVVPLMSGIVPNQPKIQPSIRPPPKKRLCEEYERSLAVPPADIHVPELRKTATSLDSISVSAIEASPSTTTISSADVGLFHGSKLTVNDADASIAALNIPKPAISSAQPTVEQNSTTNPLPTGLTSNPVAIVPDTIPTTTVTMVFNPTLTSPVQYTPLSSAQNVFILPQLMLLPRIISPYIPNSPNPGVVTSCYIVQPDGAMIRANAVPPIMTNAMPTPIPPAVRNVITAPSTTTKPQGMITQPAKSAQPIPVVPISKTVMPTSEINGIAVLEEMQRKGARPSAPLIRDQLLMDHSSQVSTPLFQPSVSTSVNLSRPNAPSGPTVSKAIGTLIAAENPLQPSSVTTGHNTKRVDLVPARLVSILPATNATPPIPIPSTGANPTVIATTTTATTTSAVAMTVPNATRSGRSSDGRAASVGRISGPRNEPQRLVSSALVTSRLMVSRNRYRCYECGLVCHKPCLLRKHYRTHSNVRPYMCQHCDVSFKTRGNLSKHMKSRGHHDRCVRELGLVHAPLVVDDETQVDRQALERQRQLVSKKDHLKRSEIWRSRFRAIRANASATSINRVSQAYTITRAAATSAFDSDMTVNRMNGKNADTKSGPIPTESNSRIPAPNVNAVHLLQDLPLNLSVRPRQPTTLVQYTADAAKRGTSCIDTEPNEPCVVKDWSTCARSKSPVPDTEAMIRSAVAAARTMSHEQIAVNSNGAFSEPIRTSVEQVGGQPDGRSTFFPENNTHQPSVSFPAQSTTEPEKTYVSSSQSASCASAAENFPTNGVHMADHRVSFPVESPSVGRKPNSPSHPSSSNRVALAVMNQRNTPLTNVPLRPRSTSDCALVPGHEAIDTTGEDAASNDITQRSRLRDPRPYKCNVCQIGFRVTGHLHKHYRAKSHLFQVLQSHNLPSDTIECVRHSRISISQVVNPDSGQLRVRAIERILAIAQPSQTGSRASTEYTTLAKSN</sequence>
<feature type="compositionally biased region" description="Low complexity" evidence="10">
    <location>
        <begin position="723"/>
        <end position="739"/>
    </location>
</feature>
<evidence type="ECO:0000256" key="4">
    <source>
        <dbReference type="ARBA" id="ARBA00022771"/>
    </source>
</evidence>
<dbReference type="PROSITE" id="PS00028">
    <property type="entry name" value="ZINC_FINGER_C2H2_1"/>
    <property type="match status" value="3"/>
</dbReference>
<feature type="region of interest" description="Disordered" evidence="10">
    <location>
        <begin position="911"/>
        <end position="930"/>
    </location>
</feature>
<name>A0A8S9YTR4_9TREM</name>
<keyword evidence="13" id="KW-1185">Reference proteome</keyword>
<accession>A0A8S9YTR4</accession>
<feature type="compositionally biased region" description="Basic and acidic residues" evidence="10">
    <location>
        <begin position="233"/>
        <end position="242"/>
    </location>
</feature>
<evidence type="ECO:0000256" key="2">
    <source>
        <dbReference type="ARBA" id="ARBA00022723"/>
    </source>
</evidence>
<protein>
    <recommendedName>
        <fullName evidence="11">C2H2-type domain-containing protein</fullName>
    </recommendedName>
</protein>
<evidence type="ECO:0000313" key="12">
    <source>
        <dbReference type="EMBL" id="KAF7258004.1"/>
    </source>
</evidence>
<dbReference type="InterPro" id="IPR051969">
    <property type="entry name" value="Zinc-finger_DNA-bd_regulators"/>
</dbReference>
<gene>
    <name evidence="12" type="ORF">EG68_04751</name>
</gene>
<organism evidence="12 13">
    <name type="scientific">Paragonimus skrjabini miyazakii</name>
    <dbReference type="NCBI Taxonomy" id="59628"/>
    <lineage>
        <taxon>Eukaryota</taxon>
        <taxon>Metazoa</taxon>
        <taxon>Spiralia</taxon>
        <taxon>Lophotrochozoa</taxon>
        <taxon>Platyhelminthes</taxon>
        <taxon>Trematoda</taxon>
        <taxon>Digenea</taxon>
        <taxon>Plagiorchiida</taxon>
        <taxon>Troglotremata</taxon>
        <taxon>Troglotrematidae</taxon>
        <taxon>Paragonimus</taxon>
    </lineage>
</organism>
<dbReference type="GO" id="GO:0000981">
    <property type="term" value="F:DNA-binding transcription factor activity, RNA polymerase II-specific"/>
    <property type="evidence" value="ECO:0007669"/>
    <property type="project" value="TreeGrafter"/>
</dbReference>
<reference evidence="12" key="1">
    <citation type="submission" date="2019-07" db="EMBL/GenBank/DDBJ databases">
        <title>Annotation for the trematode Paragonimus miyazaki's.</title>
        <authorList>
            <person name="Choi Y.-J."/>
        </authorList>
    </citation>
    <scope>NUCLEOTIDE SEQUENCE</scope>
    <source>
        <strain evidence="12">Japan</strain>
    </source>
</reference>
<evidence type="ECO:0000256" key="6">
    <source>
        <dbReference type="ARBA" id="ARBA00023015"/>
    </source>
</evidence>
<dbReference type="AlphaFoldDB" id="A0A8S9YTR4"/>
<evidence type="ECO:0000313" key="13">
    <source>
        <dbReference type="Proteomes" id="UP000822476"/>
    </source>
</evidence>
<dbReference type="SUPFAM" id="SSF57667">
    <property type="entry name" value="beta-beta-alpha zinc fingers"/>
    <property type="match status" value="2"/>
</dbReference>
<feature type="region of interest" description="Disordered" evidence="10">
    <location>
        <begin position="1034"/>
        <end position="1066"/>
    </location>
</feature>
<dbReference type="InterPro" id="IPR013087">
    <property type="entry name" value="Znf_C2H2_type"/>
</dbReference>
<keyword evidence="8" id="KW-0539">Nucleus</keyword>
<dbReference type="SMART" id="SM00355">
    <property type="entry name" value="ZnF_C2H2"/>
    <property type="match status" value="3"/>
</dbReference>
<comment type="subcellular location">
    <subcellularLocation>
        <location evidence="1">Nucleus</location>
    </subcellularLocation>
</comment>
<keyword evidence="5" id="KW-0862">Zinc</keyword>
<dbReference type="Gene3D" id="3.30.160.60">
    <property type="entry name" value="Classic Zinc Finger"/>
    <property type="match status" value="1"/>
</dbReference>
<feature type="compositionally biased region" description="Polar residues" evidence="10">
    <location>
        <begin position="1047"/>
        <end position="1065"/>
    </location>
</feature>
<feature type="domain" description="C2H2-type" evidence="11">
    <location>
        <begin position="795"/>
        <end position="819"/>
    </location>
</feature>
<keyword evidence="4 9" id="KW-0863">Zinc-finger</keyword>
<evidence type="ECO:0000256" key="7">
    <source>
        <dbReference type="ARBA" id="ARBA00023163"/>
    </source>
</evidence>
<evidence type="ECO:0000256" key="10">
    <source>
        <dbReference type="SAM" id="MobiDB-lite"/>
    </source>
</evidence>
<feature type="compositionally biased region" description="Low complexity" evidence="10">
    <location>
        <begin position="1112"/>
        <end position="1121"/>
    </location>
</feature>
<keyword evidence="6" id="KW-0805">Transcription regulation</keyword>
<dbReference type="GO" id="GO:0000978">
    <property type="term" value="F:RNA polymerase II cis-regulatory region sequence-specific DNA binding"/>
    <property type="evidence" value="ECO:0007669"/>
    <property type="project" value="TreeGrafter"/>
</dbReference>
<evidence type="ECO:0000259" key="11">
    <source>
        <dbReference type="PROSITE" id="PS50157"/>
    </source>
</evidence>
<evidence type="ECO:0000256" key="1">
    <source>
        <dbReference type="ARBA" id="ARBA00004123"/>
    </source>
</evidence>
<dbReference type="PANTHER" id="PTHR45944:SF2">
    <property type="entry name" value="SCHNURRI, ISOFORM F"/>
    <property type="match status" value="1"/>
</dbReference>
<keyword evidence="7" id="KW-0804">Transcription</keyword>
<comment type="caution">
    <text evidence="12">The sequence shown here is derived from an EMBL/GenBank/DDBJ whole genome shotgun (WGS) entry which is preliminary data.</text>
</comment>
<dbReference type="PANTHER" id="PTHR45944">
    <property type="entry name" value="SCHNURRI, ISOFORM F"/>
    <property type="match status" value="1"/>
</dbReference>
<evidence type="ECO:0000256" key="8">
    <source>
        <dbReference type="ARBA" id="ARBA00023242"/>
    </source>
</evidence>
<dbReference type="PROSITE" id="PS50157">
    <property type="entry name" value="ZINC_FINGER_C2H2_2"/>
    <property type="match status" value="3"/>
</dbReference>
<dbReference type="OrthoDB" id="10042249at2759"/>
<feature type="region of interest" description="Disordered" evidence="10">
    <location>
        <begin position="213"/>
        <end position="251"/>
    </location>
</feature>
<feature type="domain" description="C2H2-type" evidence="11">
    <location>
        <begin position="767"/>
        <end position="794"/>
    </location>
</feature>
<feature type="region of interest" description="Disordered" evidence="10">
    <location>
        <begin position="425"/>
        <end position="445"/>
    </location>
</feature>
<evidence type="ECO:0000256" key="9">
    <source>
        <dbReference type="PROSITE-ProRule" id="PRU00042"/>
    </source>
</evidence>
<feature type="non-terminal residue" evidence="12">
    <location>
        <position position="1"/>
    </location>
</feature>
<keyword evidence="2" id="KW-0479">Metal-binding</keyword>
<feature type="region of interest" description="Disordered" evidence="10">
    <location>
        <begin position="1102"/>
        <end position="1121"/>
    </location>
</feature>
<dbReference type="Pfam" id="PF00096">
    <property type="entry name" value="zf-C2H2"/>
    <property type="match status" value="1"/>
</dbReference>
<feature type="region of interest" description="Disordered" evidence="10">
    <location>
        <begin position="723"/>
        <end position="746"/>
    </location>
</feature>